<dbReference type="GO" id="GO:0005524">
    <property type="term" value="F:ATP binding"/>
    <property type="evidence" value="ECO:0007669"/>
    <property type="project" value="InterPro"/>
</dbReference>
<accession>A0A2H9T405</accession>
<reference evidence="2" key="1">
    <citation type="journal article" date="2017" name="Appl. Environ. Microbiol.">
        <title>Molecular characterization of an Endozoicomonas-like organism causing infection in king scallop Pecten maximus L.</title>
        <authorList>
            <person name="Cano I."/>
            <person name="van Aerle R."/>
            <person name="Ross S."/>
            <person name="Verner-Jeffreys D.W."/>
            <person name="Paley R.K."/>
            <person name="Rimmer G."/>
            <person name="Ryder D."/>
            <person name="Hooper P."/>
            <person name="Stone D."/>
            <person name="Feist S.W."/>
        </authorList>
    </citation>
    <scope>NUCLEOTIDE SEQUENCE</scope>
</reference>
<evidence type="ECO:0000313" key="2">
    <source>
        <dbReference type="EMBL" id="PJE77939.1"/>
    </source>
</evidence>
<feature type="domain" description="Protein kinase" evidence="1">
    <location>
        <begin position="1"/>
        <end position="158"/>
    </location>
</feature>
<organism evidence="2">
    <name type="scientific">invertebrate metagenome</name>
    <dbReference type="NCBI Taxonomy" id="1711999"/>
    <lineage>
        <taxon>unclassified sequences</taxon>
        <taxon>metagenomes</taxon>
        <taxon>organismal metagenomes</taxon>
    </lineage>
</organism>
<dbReference type="GO" id="GO:0004672">
    <property type="term" value="F:protein kinase activity"/>
    <property type="evidence" value="ECO:0007669"/>
    <property type="project" value="InterPro"/>
</dbReference>
<protein>
    <recommendedName>
        <fullName evidence="1">Protein kinase domain-containing protein</fullName>
    </recommendedName>
</protein>
<comment type="caution">
    <text evidence="2">The sequence shown here is derived from an EMBL/GenBank/DDBJ whole genome shotgun (WGS) entry which is preliminary data.</text>
</comment>
<dbReference type="PROSITE" id="PS50011">
    <property type="entry name" value="PROTEIN_KINASE_DOM"/>
    <property type="match status" value="1"/>
</dbReference>
<dbReference type="InterPro" id="IPR011009">
    <property type="entry name" value="Kinase-like_dom_sf"/>
</dbReference>
<proteinExistence type="predicted"/>
<evidence type="ECO:0000259" key="1">
    <source>
        <dbReference type="PROSITE" id="PS50011"/>
    </source>
</evidence>
<dbReference type="SUPFAM" id="SSF56112">
    <property type="entry name" value="Protein kinase-like (PK-like)"/>
    <property type="match status" value="1"/>
</dbReference>
<dbReference type="InterPro" id="IPR000719">
    <property type="entry name" value="Prot_kinase_dom"/>
</dbReference>
<sequence>MGDFGRSVKQGCKSCQAMIKEKKICYGSSDYYMDPRIRQNNKLDPDKEMDIWSLGVLLFIVFDFHKEIKDTFDRWSKAERSMLFKWFGENDHTSFEWFCLYTAVDNKVLYQWINTFKCYFDSTLIKNSWDLILRTIHPKPEQRPSADELLNKITWRFVPLRTDAF</sequence>
<name>A0A2H9T405_9ZZZZ</name>
<dbReference type="AlphaFoldDB" id="A0A2H9T405"/>
<gene>
    <name evidence="2" type="ORF">CI610_03128</name>
</gene>
<dbReference type="EMBL" id="NSIT01000319">
    <property type="protein sequence ID" value="PJE77939.1"/>
    <property type="molecule type" value="Genomic_DNA"/>
</dbReference>
<dbReference type="Gene3D" id="1.10.510.10">
    <property type="entry name" value="Transferase(Phosphotransferase) domain 1"/>
    <property type="match status" value="1"/>
</dbReference>